<keyword evidence="4" id="KW-1185">Reference proteome</keyword>
<feature type="compositionally biased region" description="Low complexity" evidence="1">
    <location>
        <begin position="533"/>
        <end position="595"/>
    </location>
</feature>
<gene>
    <name evidence="3" type="ORF">KN1_12900</name>
</gene>
<dbReference type="EMBL" id="AP024597">
    <property type="protein sequence ID" value="BCU69993.1"/>
    <property type="molecule type" value="Genomic_DNA"/>
</dbReference>
<keyword evidence="2" id="KW-0472">Membrane</keyword>
<feature type="transmembrane region" description="Helical" evidence="2">
    <location>
        <begin position="610"/>
        <end position="626"/>
    </location>
</feature>
<evidence type="ECO:0000256" key="2">
    <source>
        <dbReference type="SAM" id="Phobius"/>
    </source>
</evidence>
<sequence>MVNGKNFLTLIFLTLILVSISALISSSSYVAYNPLIRSPEPKTGETCLNATSNTFTYYIYKFTLKGEELGIQNLVTGKKYTIPVSSDKLTIYTVSNTSIVYVYSGNSLIKITFSNGGPSNVSYEVSKGSEVGYVYGYEVVSTGLRATLINVTTIQVNESSDEHILFTPGGYPVEFKDPAATSFYEYGQALLIDLSNNTSLLCTDLGPSGQFKGQTLKGELGFPYEFNGEVIFYNFTSNSIEEEALNQTTNKTGGGSISITQTSASSNTVRVLYQLKVKVTDVLYLSRLIIVSGYNGNKAMTCIYELNNQLKPLKVLNGQIATAIYNVTGKFVLYGNGNTTILDQRFNVTEAMSHSVTYYVNGVVVVEYLTLEGNESFTNVCVLEENNSKSFSPPSGVIVTEQPIFLGNALLAFQTGVESGLTSFCVLNLSSGNKFEALSYYSNTTYEFQGFYYYKGVIYNQTNGTLVCIVNITGPIHITRGLVDITLTKSNVSLILPDGVYDLNGNYTLTYQNGSELLSSRLDLTGTSVKVTSYVPPSTTPPTNKTATQTSIAPSTTTSSSETSTTSNKAVTQTSTTSPSSVQQSIPSAPPSGGVAPPPSTTPSANIEEVVLIVIGYASIIGIYAYRRKK</sequence>
<proteinExistence type="predicted"/>
<organism evidence="3 4">
    <name type="scientific">Stygiolobus caldivivus</name>
    <dbReference type="NCBI Taxonomy" id="2824673"/>
    <lineage>
        <taxon>Archaea</taxon>
        <taxon>Thermoproteota</taxon>
        <taxon>Thermoprotei</taxon>
        <taxon>Sulfolobales</taxon>
        <taxon>Sulfolobaceae</taxon>
        <taxon>Stygiolobus</taxon>
    </lineage>
</organism>
<keyword evidence="2" id="KW-1133">Transmembrane helix</keyword>
<dbReference type="AlphaFoldDB" id="A0A8D5U635"/>
<accession>A0A8D5U635</accession>
<protein>
    <submittedName>
        <fullName evidence="3">Uncharacterized protein</fullName>
    </submittedName>
</protein>
<reference evidence="3 4" key="1">
    <citation type="submission" date="2021-04" db="EMBL/GenBank/DDBJ databases">
        <title>Complete genome sequence of Stygiolobus sp. KN-1.</title>
        <authorList>
            <person name="Nakamura K."/>
            <person name="Sakai H."/>
            <person name="Kurosawa N."/>
        </authorList>
    </citation>
    <scope>NUCLEOTIDE SEQUENCE [LARGE SCALE GENOMIC DNA]</scope>
    <source>
        <strain evidence="3 4">KN-1</strain>
    </source>
</reference>
<evidence type="ECO:0000313" key="3">
    <source>
        <dbReference type="EMBL" id="BCU69993.1"/>
    </source>
</evidence>
<dbReference type="KEGG" id="csty:KN1_12900"/>
<keyword evidence="2" id="KW-0812">Transmembrane</keyword>
<evidence type="ECO:0000313" key="4">
    <source>
        <dbReference type="Proteomes" id="UP000825123"/>
    </source>
</evidence>
<feature type="region of interest" description="Disordered" evidence="1">
    <location>
        <begin position="533"/>
        <end position="601"/>
    </location>
</feature>
<name>A0A8D5U635_9CREN</name>
<dbReference type="GeneID" id="66163020"/>
<dbReference type="RefSeq" id="WP_221290159.1">
    <property type="nucleotide sequence ID" value="NZ_AP024597.1"/>
</dbReference>
<evidence type="ECO:0000256" key="1">
    <source>
        <dbReference type="SAM" id="MobiDB-lite"/>
    </source>
</evidence>
<dbReference type="Proteomes" id="UP000825123">
    <property type="component" value="Chromosome"/>
</dbReference>